<dbReference type="InterPro" id="IPR015422">
    <property type="entry name" value="PyrdxlP-dep_Trfase_small"/>
</dbReference>
<dbReference type="AlphaFoldDB" id="A0A0G1GT54"/>
<dbReference type="GO" id="GO:0030170">
    <property type="term" value="F:pyridoxal phosphate binding"/>
    <property type="evidence" value="ECO:0007669"/>
    <property type="project" value="TreeGrafter"/>
</dbReference>
<feature type="modified residue" description="N6-(pyridoxal phosphate)lysine" evidence="2">
    <location>
        <position position="180"/>
    </location>
</feature>
<evidence type="ECO:0000256" key="2">
    <source>
        <dbReference type="PIRSR" id="PIRSR000390-2"/>
    </source>
</evidence>
<proteinExistence type="inferred from homology"/>
<dbReference type="Proteomes" id="UP000034617">
    <property type="component" value="Unassembled WGS sequence"/>
</dbReference>
<dbReference type="PANTHER" id="PTHR30244:SF34">
    <property type="entry name" value="DTDP-4-AMINO-4,6-DIDEOXYGALACTOSE TRANSAMINASE"/>
    <property type="match status" value="1"/>
</dbReference>
<keyword evidence="2 3" id="KW-0663">Pyridoxal phosphate</keyword>
<name>A0A0G1GT54_9BACT</name>
<dbReference type="EMBL" id="LCHM01000018">
    <property type="protein sequence ID" value="KKT37780.1"/>
    <property type="molecule type" value="Genomic_DNA"/>
</dbReference>
<evidence type="ECO:0000313" key="5">
    <source>
        <dbReference type="Proteomes" id="UP000034617"/>
    </source>
</evidence>
<comment type="similarity">
    <text evidence="3">Belongs to the DegT/DnrJ/EryC1 family.</text>
</comment>
<dbReference type="SUPFAM" id="SSF53383">
    <property type="entry name" value="PLP-dependent transferases"/>
    <property type="match status" value="1"/>
</dbReference>
<dbReference type="InterPro" id="IPR015424">
    <property type="entry name" value="PyrdxlP-dep_Trfase"/>
</dbReference>
<dbReference type="InterPro" id="IPR015421">
    <property type="entry name" value="PyrdxlP-dep_Trfase_major"/>
</dbReference>
<evidence type="ECO:0000313" key="4">
    <source>
        <dbReference type="EMBL" id="KKT37780.1"/>
    </source>
</evidence>
<accession>A0A0G1GT54</accession>
<evidence type="ECO:0000256" key="1">
    <source>
        <dbReference type="PIRSR" id="PIRSR000390-1"/>
    </source>
</evidence>
<dbReference type="PIRSF" id="PIRSF000390">
    <property type="entry name" value="PLP_StrS"/>
    <property type="match status" value="1"/>
</dbReference>
<dbReference type="Gene3D" id="3.40.640.10">
    <property type="entry name" value="Type I PLP-dependent aspartate aminotransferase-like (Major domain)"/>
    <property type="match status" value="1"/>
</dbReference>
<dbReference type="Pfam" id="PF01041">
    <property type="entry name" value="DegT_DnrJ_EryC1"/>
    <property type="match status" value="1"/>
</dbReference>
<keyword evidence="4" id="KW-0032">Aminotransferase</keyword>
<dbReference type="PANTHER" id="PTHR30244">
    <property type="entry name" value="TRANSAMINASE"/>
    <property type="match status" value="1"/>
</dbReference>
<keyword evidence="4" id="KW-0808">Transferase</keyword>
<dbReference type="GO" id="GO:0000271">
    <property type="term" value="P:polysaccharide biosynthetic process"/>
    <property type="evidence" value="ECO:0007669"/>
    <property type="project" value="TreeGrafter"/>
</dbReference>
<dbReference type="GO" id="GO:0008483">
    <property type="term" value="F:transaminase activity"/>
    <property type="evidence" value="ECO:0007669"/>
    <property type="project" value="UniProtKB-KW"/>
</dbReference>
<gene>
    <name evidence="4" type="ORF">UW22_C0018G0005</name>
</gene>
<organism evidence="4 5">
    <name type="scientific">Candidatus Gottesmanbacteria bacterium GW2011_GWB1_44_11c</name>
    <dbReference type="NCBI Taxonomy" id="1618447"/>
    <lineage>
        <taxon>Bacteria</taxon>
        <taxon>Candidatus Gottesmaniibacteriota</taxon>
    </lineage>
</organism>
<comment type="caution">
    <text evidence="4">The sequence shown here is derived from an EMBL/GenBank/DDBJ whole genome shotgun (WGS) entry which is preliminary data.</text>
</comment>
<feature type="active site" description="Proton acceptor" evidence="1">
    <location>
        <position position="180"/>
    </location>
</feature>
<evidence type="ECO:0000256" key="3">
    <source>
        <dbReference type="RuleBase" id="RU004508"/>
    </source>
</evidence>
<sequence>MIPVAKPHITAGDAKAVSAVVLSGWIIQGPKVEEFEKRVAGYVGVRYAVATSSATTAMHLGFIACGIGKGDEVIVPSMSFIASPNSIVHAGATPVFADINERTYNVDPEDVERNITKKTKAILAVHQIGLPADMEALTRIAKKYDLMVFEDAACGLGAKIGNAYVGSFGTWSAFSFHPRKTVTTGEGGILVTNNQEIAEKVRMLRQHGASVSVYSRHTDKGIVRESYPIIGYNFRMSDIHAALGISQFRRINSLLKSRQNLAKRYDEALSGQPNIIIPYVPPGYTHTYQSYMIRLPGSGGKIRNKVMQHLLKHGIATRAGVMSAHLEKPYKTMYPNLRLPVTERVSRETLILPLYAQMRQKEQDCVIDQLKKALG</sequence>
<reference evidence="4 5" key="1">
    <citation type="journal article" date="2015" name="Nature">
        <title>rRNA introns, odd ribosomes, and small enigmatic genomes across a large radiation of phyla.</title>
        <authorList>
            <person name="Brown C.T."/>
            <person name="Hug L.A."/>
            <person name="Thomas B.C."/>
            <person name="Sharon I."/>
            <person name="Castelle C.J."/>
            <person name="Singh A."/>
            <person name="Wilkins M.J."/>
            <person name="Williams K.H."/>
            <person name="Banfield J.F."/>
        </authorList>
    </citation>
    <scope>NUCLEOTIDE SEQUENCE [LARGE SCALE GENOMIC DNA]</scope>
</reference>
<dbReference type="Gene3D" id="3.90.1150.10">
    <property type="entry name" value="Aspartate Aminotransferase, domain 1"/>
    <property type="match status" value="1"/>
</dbReference>
<dbReference type="CDD" id="cd00616">
    <property type="entry name" value="AHBA_syn"/>
    <property type="match status" value="1"/>
</dbReference>
<dbReference type="PATRIC" id="fig|1618447.3.peg.595"/>
<protein>
    <submittedName>
        <fullName evidence="4">DegT/DnrJ/EryC1/StrS aminotransferase</fullName>
    </submittedName>
</protein>
<dbReference type="InterPro" id="IPR000653">
    <property type="entry name" value="DegT/StrS_aminotransferase"/>
</dbReference>